<comment type="caution">
    <text evidence="1">The sequence shown here is derived from an EMBL/GenBank/DDBJ whole genome shotgun (WGS) entry which is preliminary data.</text>
</comment>
<organism evidence="1 2">
    <name type="scientific">Rhodotorula diobovata</name>
    <dbReference type="NCBI Taxonomy" id="5288"/>
    <lineage>
        <taxon>Eukaryota</taxon>
        <taxon>Fungi</taxon>
        <taxon>Dikarya</taxon>
        <taxon>Basidiomycota</taxon>
        <taxon>Pucciniomycotina</taxon>
        <taxon>Microbotryomycetes</taxon>
        <taxon>Sporidiobolales</taxon>
        <taxon>Sporidiobolaceae</taxon>
        <taxon>Rhodotorula</taxon>
    </lineage>
</organism>
<dbReference type="AlphaFoldDB" id="A0A5C5FPP2"/>
<sequence>MRATGLHLSAAVAADIRPQLVQHTEVATKAIRRRITLIREAGFSAHPSEQLLAEVKLWRGAFLSDAGVSVEKLRRITKGQMDWVVDELEKQLQRTTEGTLDGSALPSADTLMLDAHFFRTQKAVRCCASVGWQACLPTSWGSTARCASTATALTRGSTNAPASTCELDKPNPQ</sequence>
<dbReference type="Proteomes" id="UP000311382">
    <property type="component" value="Unassembled WGS sequence"/>
</dbReference>
<protein>
    <submittedName>
        <fullName evidence="1">Uncharacterized protein</fullName>
    </submittedName>
</protein>
<proteinExistence type="predicted"/>
<accession>A0A5C5FPP2</accession>
<keyword evidence="2" id="KW-1185">Reference proteome</keyword>
<dbReference type="EMBL" id="SOZI01000168">
    <property type="protein sequence ID" value="TNY17904.1"/>
    <property type="molecule type" value="Genomic_DNA"/>
</dbReference>
<gene>
    <name evidence="1" type="ORF">DMC30DRAFT_84660</name>
</gene>
<reference evidence="1 2" key="1">
    <citation type="submission" date="2019-03" db="EMBL/GenBank/DDBJ databases">
        <title>Rhodosporidium diobovatum UCD-FST 08-225 genome sequencing, assembly, and annotation.</title>
        <authorList>
            <person name="Fakankun I.U."/>
            <person name="Fristensky B."/>
            <person name="Levin D.B."/>
        </authorList>
    </citation>
    <scope>NUCLEOTIDE SEQUENCE [LARGE SCALE GENOMIC DNA]</scope>
    <source>
        <strain evidence="1 2">UCD-FST 08-225</strain>
    </source>
</reference>
<name>A0A5C5FPP2_9BASI</name>
<evidence type="ECO:0000313" key="1">
    <source>
        <dbReference type="EMBL" id="TNY17904.1"/>
    </source>
</evidence>
<evidence type="ECO:0000313" key="2">
    <source>
        <dbReference type="Proteomes" id="UP000311382"/>
    </source>
</evidence>